<dbReference type="InterPro" id="IPR011008">
    <property type="entry name" value="Dimeric_a/b-barrel"/>
</dbReference>
<proteinExistence type="predicted"/>
<protein>
    <submittedName>
        <fullName evidence="2">NIPSNAP family protein</fullName>
    </submittedName>
</protein>
<dbReference type="Pfam" id="PF07978">
    <property type="entry name" value="NIPSNAP"/>
    <property type="match status" value="1"/>
</dbReference>
<name>A0ABP9GEB2_9FLAO</name>
<sequence length="248" mass="28767">MKRYTLVTIIFFLFFNFTPAQEEVYELRTYEFEFFRPANVLHTYFEDALIPALNRQGITNVGAFEEASESLPKKVYLLIAYKDIQSFQDSKDLLLNDKIYVNDASAYLKGGEVKMPYNRISTNLIKSAKGFPNLVKPKNKANVFELRIYESHNEDALYRKIKMFNDSEFGIFNDVGLPIVFFGSNIAGSQMPCLTYLLAFKDKDAHAEAWSKFGPHPEWQRIIKLKEYANSMNDITRVFLKPLPYSQL</sequence>
<dbReference type="Gene3D" id="3.30.70.100">
    <property type="match status" value="2"/>
</dbReference>
<reference evidence="3" key="1">
    <citation type="journal article" date="2019" name="Int. J. Syst. Evol. Microbiol.">
        <title>The Global Catalogue of Microorganisms (GCM) 10K type strain sequencing project: providing services to taxonomists for standard genome sequencing and annotation.</title>
        <authorList>
            <consortium name="The Broad Institute Genomics Platform"/>
            <consortium name="The Broad Institute Genome Sequencing Center for Infectious Disease"/>
            <person name="Wu L."/>
            <person name="Ma J."/>
        </authorList>
    </citation>
    <scope>NUCLEOTIDE SEQUENCE [LARGE SCALE GENOMIC DNA]</scope>
    <source>
        <strain evidence="3">JCM 18285</strain>
    </source>
</reference>
<organism evidence="2 3">
    <name type="scientific">Algibacter agarivorans</name>
    <dbReference type="NCBI Taxonomy" id="1109741"/>
    <lineage>
        <taxon>Bacteria</taxon>
        <taxon>Pseudomonadati</taxon>
        <taxon>Bacteroidota</taxon>
        <taxon>Flavobacteriia</taxon>
        <taxon>Flavobacteriales</taxon>
        <taxon>Flavobacteriaceae</taxon>
        <taxon>Algibacter</taxon>
    </lineage>
</organism>
<feature type="domain" description="NIPSNAP" evidence="1">
    <location>
        <begin position="144"/>
        <end position="247"/>
    </location>
</feature>
<dbReference type="RefSeq" id="WP_345190357.1">
    <property type="nucleotide sequence ID" value="NZ_BAABJJ010000011.1"/>
</dbReference>
<evidence type="ECO:0000313" key="2">
    <source>
        <dbReference type="EMBL" id="GAA4937968.1"/>
    </source>
</evidence>
<gene>
    <name evidence="2" type="ORF">GCM10023314_08210</name>
</gene>
<evidence type="ECO:0000313" key="3">
    <source>
        <dbReference type="Proteomes" id="UP001501302"/>
    </source>
</evidence>
<keyword evidence="3" id="KW-1185">Reference proteome</keyword>
<dbReference type="SUPFAM" id="SSF54909">
    <property type="entry name" value="Dimeric alpha+beta barrel"/>
    <property type="match status" value="2"/>
</dbReference>
<accession>A0ABP9GEB2</accession>
<dbReference type="InterPro" id="IPR012577">
    <property type="entry name" value="NIPSNAP"/>
</dbReference>
<comment type="caution">
    <text evidence="2">The sequence shown here is derived from an EMBL/GenBank/DDBJ whole genome shotgun (WGS) entry which is preliminary data.</text>
</comment>
<evidence type="ECO:0000259" key="1">
    <source>
        <dbReference type="Pfam" id="PF07978"/>
    </source>
</evidence>
<dbReference type="Proteomes" id="UP001501302">
    <property type="component" value="Unassembled WGS sequence"/>
</dbReference>
<dbReference type="EMBL" id="BAABJJ010000011">
    <property type="protein sequence ID" value="GAA4937968.1"/>
    <property type="molecule type" value="Genomic_DNA"/>
</dbReference>